<dbReference type="InterPro" id="IPR026960">
    <property type="entry name" value="RVT-Znf"/>
</dbReference>
<feature type="domain" description="Endonuclease/exonuclease/phosphatase" evidence="2">
    <location>
        <begin position="115"/>
        <end position="238"/>
    </location>
</feature>
<evidence type="ECO:0000259" key="3">
    <source>
        <dbReference type="Pfam" id="PF13966"/>
    </source>
</evidence>
<dbReference type="PANTHER" id="PTHR33116">
    <property type="entry name" value="REVERSE TRANSCRIPTASE ZINC-BINDING DOMAIN-CONTAINING PROTEIN-RELATED-RELATED"/>
    <property type="match status" value="1"/>
</dbReference>
<dbReference type="Pfam" id="PF13966">
    <property type="entry name" value="zf-RVT"/>
    <property type="match status" value="1"/>
</dbReference>
<dbReference type="GeneID" id="109132435"/>
<feature type="domain" description="Reverse transcriptase" evidence="1">
    <location>
        <begin position="463"/>
        <end position="564"/>
    </location>
</feature>
<dbReference type="RefSeq" id="XP_019099588.1">
    <property type="nucleotide sequence ID" value="XM_019244043.1"/>
</dbReference>
<keyword evidence="4" id="KW-1185">Reference proteome</keyword>
<dbReference type="SUPFAM" id="SSF56672">
    <property type="entry name" value="DNA/RNA polymerases"/>
    <property type="match status" value="1"/>
</dbReference>
<dbReference type="CDD" id="cd01650">
    <property type="entry name" value="RT_nLTR_like"/>
    <property type="match status" value="1"/>
</dbReference>
<feature type="domain" description="Reverse transcriptase zinc-binding" evidence="3">
    <location>
        <begin position="921"/>
        <end position="987"/>
    </location>
</feature>
<dbReference type="InterPro" id="IPR005135">
    <property type="entry name" value="Endo/exonuclease/phosphatase"/>
</dbReference>
<proteinExistence type="predicted"/>
<reference evidence="5" key="2">
    <citation type="submission" date="2025-08" db="UniProtKB">
        <authorList>
            <consortium name="RefSeq"/>
        </authorList>
    </citation>
    <scope>IDENTIFICATION</scope>
    <source>
        <tissue evidence="5">Leaf</tissue>
    </source>
</reference>
<evidence type="ECO:0000313" key="5">
    <source>
        <dbReference type="RefSeq" id="XP_019099588.1"/>
    </source>
</evidence>
<dbReference type="Pfam" id="PF03372">
    <property type="entry name" value="Exo_endo_phos"/>
    <property type="match status" value="1"/>
</dbReference>
<evidence type="ECO:0000259" key="1">
    <source>
        <dbReference type="Pfam" id="PF00078"/>
    </source>
</evidence>
<organism evidence="4 5">
    <name type="scientific">Camelina sativa</name>
    <name type="common">False flax</name>
    <name type="synonym">Myagrum sativum</name>
    <dbReference type="NCBI Taxonomy" id="90675"/>
    <lineage>
        <taxon>Eukaryota</taxon>
        <taxon>Viridiplantae</taxon>
        <taxon>Streptophyta</taxon>
        <taxon>Embryophyta</taxon>
        <taxon>Tracheophyta</taxon>
        <taxon>Spermatophyta</taxon>
        <taxon>Magnoliopsida</taxon>
        <taxon>eudicotyledons</taxon>
        <taxon>Gunneridae</taxon>
        <taxon>Pentapetalae</taxon>
        <taxon>rosids</taxon>
        <taxon>malvids</taxon>
        <taxon>Brassicales</taxon>
        <taxon>Brassicaceae</taxon>
        <taxon>Camelineae</taxon>
        <taxon>Camelina</taxon>
    </lineage>
</organism>
<evidence type="ECO:0000313" key="4">
    <source>
        <dbReference type="Proteomes" id="UP000694864"/>
    </source>
</evidence>
<reference evidence="4" key="1">
    <citation type="journal article" date="2014" name="Nat. Commun.">
        <title>The emerging biofuel crop Camelina sativa retains a highly undifferentiated hexaploid genome structure.</title>
        <authorList>
            <person name="Kagale S."/>
            <person name="Koh C."/>
            <person name="Nixon J."/>
            <person name="Bollina V."/>
            <person name="Clarke W.E."/>
            <person name="Tuteja R."/>
            <person name="Spillane C."/>
            <person name="Robinson S.J."/>
            <person name="Links M.G."/>
            <person name="Clarke C."/>
            <person name="Higgins E.E."/>
            <person name="Huebert T."/>
            <person name="Sharpe A.G."/>
            <person name="Parkin I.A."/>
        </authorList>
    </citation>
    <scope>NUCLEOTIDE SEQUENCE [LARGE SCALE GENOMIC DNA]</scope>
    <source>
        <strain evidence="4">cv. DH55</strain>
    </source>
</reference>
<dbReference type="Proteomes" id="UP000694864">
    <property type="component" value="Chromosome 4"/>
</dbReference>
<dbReference type="Gene3D" id="3.60.10.10">
    <property type="entry name" value="Endonuclease/exonuclease/phosphatase"/>
    <property type="match status" value="1"/>
</dbReference>
<dbReference type="Pfam" id="PF00078">
    <property type="entry name" value="RVT_1"/>
    <property type="match status" value="1"/>
</dbReference>
<protein>
    <submittedName>
        <fullName evidence="5">Uncharacterized protein LOC109132435</fullName>
    </submittedName>
</protein>
<dbReference type="InterPro" id="IPR036691">
    <property type="entry name" value="Endo/exonu/phosph_ase_sf"/>
</dbReference>
<dbReference type="InterPro" id="IPR043502">
    <property type="entry name" value="DNA/RNA_pol_sf"/>
</dbReference>
<sequence length="1073" mass="122807">MSSTNSISSSQEVFKEQLFGPTTKRKAVEDDEVSSKVLKTVPVAFQQSPEQRDVVLRPSVEGARMRGNVMFVADKSGSGVFQKPPSSQRERHVLVEVLQSDSKVIDTRIFQGSTVFYITFVYGDPVRMREVVWERITRIGIQRDDPWLLTGDFNEIMDNSEKLGGPRRPESSFYPFRTMARSSRIIEIPSCGNSLSWGAQRDNVWVQCRLDGSFGNSGWFTLFPRANTEYLELMGSDHRPIITRLVGDDTKFRRRFIFDKRWISKPETTEIIREQWALEGANQSKSVLRGLARCRKALSRWKRTHPTNSATQIQLLRRDLEEEATKQSVQYKRLKNRLNSLVDKHGFECFEEGSKGNIAVEYFTELFKTFSPGNFEELLKGMALRVSDGMNQQLAAPVTAQEIKQAAFNIKGDSAPGADGWIGAFFRRYWSIVGDDIVKEIQYFFEDGVFPQDWNHTQICLTPKKDNANQMRDMRPISLCSVLYKIVSKVLCTRLKKCLPTLVSETQGAFVSGRQISDNILIAHEMVHALRTHAKFNSGFVAIKTDMSKAYDRVEWEFLEHLLIRMGLLVCRATKEECEELLACLQLYGEASGQQINFEKSAVTFGSKTLVSSKLMIKQTLGITTEGGEGNYLGLPECFIGSKQALLALIGDKLKKRLQGWFAKTLSLGGKEILLKSIALALLVYAMSCFRLSKHLYRKLTSAMRDFRWNSCQGNRKISWVAWSEMCKSKADGGLGFKDLGDFNQALLAKQAWRILNNPESLVSRFYKSRYFRKSTIMECGSGSRPYYAWRSILHGHNLLKQGLMKMIGNGMDTFVWKEKWIFDKHPRAPYRMDTFFNVNLKVVELHSQVDGQWDIKKITALFPPDDAKQILAMKIAATKRNRYIWPYMPSGAYSVKIGYWLLRTLPSISEPRSEDRIKLTSMKAKVWKLQTVPKIRTFLWRMLSGDLTVSERLASHGLIVDTRCSICGHQEETICHMLFSCAVARQACGVANIPLPSRGFSDSDLVGNWEHLLTVKQDKWVPEEIRNMILWLLWELWKWRNIFLFQGKQGDIRELVDKAFTHSSHWFAAQAL</sequence>
<dbReference type="PANTHER" id="PTHR33116:SF86">
    <property type="entry name" value="REVERSE TRANSCRIPTASE DOMAIN-CONTAINING PROTEIN"/>
    <property type="match status" value="1"/>
</dbReference>
<evidence type="ECO:0000259" key="2">
    <source>
        <dbReference type="Pfam" id="PF03372"/>
    </source>
</evidence>
<dbReference type="SUPFAM" id="SSF56219">
    <property type="entry name" value="DNase I-like"/>
    <property type="match status" value="1"/>
</dbReference>
<accession>A0ABM1RKQ0</accession>
<dbReference type="InterPro" id="IPR000477">
    <property type="entry name" value="RT_dom"/>
</dbReference>
<name>A0ABM1RKQ0_CAMSA</name>
<gene>
    <name evidence="5" type="primary">LOC109132435</name>
</gene>